<gene>
    <name evidence="3" type="ORF">CB0940_08638</name>
    <name evidence="4" type="ORF">RHO25_009869</name>
</gene>
<keyword evidence="6" id="KW-1185">Reference proteome</keyword>
<evidence type="ECO:0000313" key="4">
    <source>
        <dbReference type="EMBL" id="WPB05218.1"/>
    </source>
</evidence>
<evidence type="ECO:0000313" key="3">
    <source>
        <dbReference type="EMBL" id="PIA94246.1"/>
    </source>
</evidence>
<keyword evidence="1" id="KW-0175">Coiled coil</keyword>
<accession>A0A2G5HNW7</accession>
<evidence type="ECO:0000313" key="6">
    <source>
        <dbReference type="Proteomes" id="UP001302367"/>
    </source>
</evidence>
<feature type="coiled-coil region" evidence="1">
    <location>
        <begin position="403"/>
        <end position="433"/>
    </location>
</feature>
<feature type="region of interest" description="Disordered" evidence="2">
    <location>
        <begin position="440"/>
        <end position="461"/>
    </location>
</feature>
<reference evidence="4 6" key="2">
    <citation type="submission" date="2023-09" db="EMBL/GenBank/DDBJ databases">
        <title>Complete-Gapless Cercospora beticola genome.</title>
        <authorList>
            <person name="Wyatt N.A."/>
            <person name="Spanner R.E."/>
            <person name="Bolton M.D."/>
        </authorList>
    </citation>
    <scope>NUCLEOTIDE SEQUENCE [LARGE SCALE GENOMIC DNA]</scope>
    <source>
        <strain evidence="4">Cb09-40</strain>
    </source>
</reference>
<name>A0A2G5HNW7_CERBT</name>
<evidence type="ECO:0000256" key="1">
    <source>
        <dbReference type="SAM" id="Coils"/>
    </source>
</evidence>
<protein>
    <submittedName>
        <fullName evidence="3">Uncharacterized protein</fullName>
    </submittedName>
</protein>
<dbReference type="EMBL" id="LKMD01000104">
    <property type="protein sequence ID" value="PIA94246.1"/>
    <property type="molecule type" value="Genomic_DNA"/>
</dbReference>
<dbReference type="Proteomes" id="UP001302367">
    <property type="component" value="Chromosome 6"/>
</dbReference>
<reference evidence="3 5" key="1">
    <citation type="submission" date="2015-10" db="EMBL/GenBank/DDBJ databases">
        <title>The cercosporin biosynthetic gene cluster was horizontally transferred to several fungal lineages and shown to be expanded in Cercospora beticola based on microsynteny with recipient genomes.</title>
        <authorList>
            <person name="De Jonge R."/>
            <person name="Ebert M.K."/>
            <person name="Suttle J.C."/>
            <person name="Jurick Ii W.M."/>
            <person name="Secor G.A."/>
            <person name="Thomma B.P."/>
            <person name="Van De Peer Y."/>
            <person name="Bolton M.D."/>
        </authorList>
    </citation>
    <scope>NUCLEOTIDE SEQUENCE [LARGE SCALE GENOMIC DNA]</scope>
    <source>
        <strain evidence="3 5">09-40</strain>
    </source>
</reference>
<feature type="compositionally biased region" description="Low complexity" evidence="2">
    <location>
        <begin position="208"/>
        <end position="228"/>
    </location>
</feature>
<evidence type="ECO:0000313" key="5">
    <source>
        <dbReference type="Proteomes" id="UP000230605"/>
    </source>
</evidence>
<sequence>MPRPISLGLTASQPRRDHGDSSTPSPTPTVKKAKSRLSRLLLHRKSFDSEDDNHTRNKKADSRKTKSLNRRTMAAQPVGGGVRDIRWDPLPQRHQHDPHKLSMVSEREEPLEPIHPRAVVTRTTICEVPRPEIRPGSRPEYRPDSAKSSIVKFTSATTSKHDSMLTDYSELCAIPTDEAEEQNELQRSLRQIHELPSTAFSRGHSRTPSSSAPIPCSPSGSGLESSASSLYSDADENIRPVSPIAIQALDFVPQVTAMDVANLPDFSCVPNAMRRKHQSEAASVITFQGSGDVVTDWQVECYRLRKQLKAVELQLRYKAELLVSEQSRVKAAEAEVARTKTELQLVRGEAQLLRVSNGLKHDETCALKAELDSMQNGDQTKNKELTFKLRAMAERLSLEEDAVADKDLRIKWLEKEREELERENQVLKNVKGALWGHMEQARKRDSPTAPSVPEGQPHWWI</sequence>
<feature type="compositionally biased region" description="Basic and acidic residues" evidence="2">
    <location>
        <begin position="45"/>
        <end position="64"/>
    </location>
</feature>
<dbReference type="EMBL" id="CP134189">
    <property type="protein sequence ID" value="WPB05218.1"/>
    <property type="molecule type" value="Genomic_DNA"/>
</dbReference>
<organism evidence="3 5">
    <name type="scientific">Cercospora beticola</name>
    <name type="common">Sugarbeet leaf spot fungus</name>
    <dbReference type="NCBI Taxonomy" id="122368"/>
    <lineage>
        <taxon>Eukaryota</taxon>
        <taxon>Fungi</taxon>
        <taxon>Dikarya</taxon>
        <taxon>Ascomycota</taxon>
        <taxon>Pezizomycotina</taxon>
        <taxon>Dothideomycetes</taxon>
        <taxon>Dothideomycetidae</taxon>
        <taxon>Mycosphaerellales</taxon>
        <taxon>Mycosphaerellaceae</taxon>
        <taxon>Cercospora</taxon>
    </lineage>
</organism>
<feature type="region of interest" description="Disordered" evidence="2">
    <location>
        <begin position="1"/>
        <end position="84"/>
    </location>
</feature>
<dbReference type="AlphaFoldDB" id="A0A2G5HNW7"/>
<proteinExistence type="predicted"/>
<feature type="coiled-coil region" evidence="1">
    <location>
        <begin position="322"/>
        <end position="349"/>
    </location>
</feature>
<evidence type="ECO:0000256" key="2">
    <source>
        <dbReference type="SAM" id="MobiDB-lite"/>
    </source>
</evidence>
<feature type="region of interest" description="Disordered" evidence="2">
    <location>
        <begin position="198"/>
        <end position="228"/>
    </location>
</feature>
<feature type="compositionally biased region" description="Basic residues" evidence="2">
    <location>
        <begin position="31"/>
        <end position="44"/>
    </location>
</feature>
<dbReference type="Proteomes" id="UP000230605">
    <property type="component" value="Chromosome 6"/>
</dbReference>
<dbReference type="OrthoDB" id="3638431at2759"/>